<evidence type="ECO:0000313" key="2">
    <source>
        <dbReference type="Proteomes" id="UP000054007"/>
    </source>
</evidence>
<name>A0A0D7BI74_9AGAR</name>
<dbReference type="AlphaFoldDB" id="A0A0D7BI74"/>
<dbReference type="OrthoDB" id="4436466at2759"/>
<reference evidence="1 2" key="1">
    <citation type="journal article" date="2015" name="Fungal Genet. Biol.">
        <title>Evolution of novel wood decay mechanisms in Agaricales revealed by the genome sequences of Fistulina hepatica and Cylindrobasidium torrendii.</title>
        <authorList>
            <person name="Floudas D."/>
            <person name="Held B.W."/>
            <person name="Riley R."/>
            <person name="Nagy L.G."/>
            <person name="Koehler G."/>
            <person name="Ransdell A.S."/>
            <person name="Younus H."/>
            <person name="Chow J."/>
            <person name="Chiniquy J."/>
            <person name="Lipzen A."/>
            <person name="Tritt A."/>
            <person name="Sun H."/>
            <person name="Haridas S."/>
            <person name="LaButti K."/>
            <person name="Ohm R.A."/>
            <person name="Kues U."/>
            <person name="Blanchette R.A."/>
            <person name="Grigoriev I.V."/>
            <person name="Minto R.E."/>
            <person name="Hibbett D.S."/>
        </authorList>
    </citation>
    <scope>NUCLEOTIDE SEQUENCE [LARGE SCALE GENOMIC DNA]</scope>
    <source>
        <strain evidence="1 2">FP15055 ss-10</strain>
    </source>
</reference>
<organism evidence="1 2">
    <name type="scientific">Cylindrobasidium torrendii FP15055 ss-10</name>
    <dbReference type="NCBI Taxonomy" id="1314674"/>
    <lineage>
        <taxon>Eukaryota</taxon>
        <taxon>Fungi</taxon>
        <taxon>Dikarya</taxon>
        <taxon>Basidiomycota</taxon>
        <taxon>Agaricomycotina</taxon>
        <taxon>Agaricomycetes</taxon>
        <taxon>Agaricomycetidae</taxon>
        <taxon>Agaricales</taxon>
        <taxon>Marasmiineae</taxon>
        <taxon>Physalacriaceae</taxon>
        <taxon>Cylindrobasidium</taxon>
    </lineage>
</organism>
<accession>A0A0D7BI74</accession>
<dbReference type="EMBL" id="KN880478">
    <property type="protein sequence ID" value="KIY69769.1"/>
    <property type="molecule type" value="Genomic_DNA"/>
</dbReference>
<gene>
    <name evidence="1" type="ORF">CYLTODRAFT_420336</name>
</gene>
<proteinExistence type="predicted"/>
<dbReference type="Proteomes" id="UP000054007">
    <property type="component" value="Unassembled WGS sequence"/>
</dbReference>
<sequence length="227" mass="25582">MGLITKLAKATALASGTGVGAFFFLTRKSTFVPLDPASHPLFRIAQIQKFNPEKNPMFYDDCVRKVPLQDIRPELLDKDGELVKAFCAGVWGGPGYAIQRAYMRKQYHNAETASTQLWTAEECKTSSYAIGTQITDHFEVVEHTPASIVVRCGGCPRIKEVRPGEGVFEMAVDVKKEEGVAEFHLRSVFWQGLGKAEGKPFSEWYMDWLHKQYDKVWMESAVRNVTK</sequence>
<keyword evidence="2" id="KW-1185">Reference proteome</keyword>
<dbReference type="STRING" id="1314674.A0A0D7BI74"/>
<protein>
    <submittedName>
        <fullName evidence="1">Uncharacterized protein</fullName>
    </submittedName>
</protein>
<evidence type="ECO:0000313" key="1">
    <source>
        <dbReference type="EMBL" id="KIY69769.1"/>
    </source>
</evidence>